<reference evidence="4 5" key="1">
    <citation type="journal article" date="2011" name="PLoS Genet.">
        <title>Finished genome of the fungal wheat pathogen Mycosphaerella graminicola reveals dispensome structure, chromosome plasticity, and stealth pathogenesis.</title>
        <authorList>
            <person name="Goodwin S.B."/>
            <person name="Ben M'barek S."/>
            <person name="Dhillon B."/>
            <person name="Wittenberg A.H.J."/>
            <person name="Crane C.F."/>
            <person name="Hane J.K."/>
            <person name="Foster A.J."/>
            <person name="Van der Lee T.A.J."/>
            <person name="Grimwood J."/>
            <person name="Aerts A."/>
            <person name="Antoniw J."/>
            <person name="Bailey A."/>
            <person name="Bluhm B."/>
            <person name="Bowler J."/>
            <person name="Bristow J."/>
            <person name="van der Burgt A."/>
            <person name="Canto-Canche B."/>
            <person name="Churchill A.C.L."/>
            <person name="Conde-Ferraez L."/>
            <person name="Cools H.J."/>
            <person name="Coutinho P.M."/>
            <person name="Csukai M."/>
            <person name="Dehal P."/>
            <person name="De Wit P."/>
            <person name="Donzelli B."/>
            <person name="van de Geest H.C."/>
            <person name="van Ham R.C.H.J."/>
            <person name="Hammond-Kosack K.E."/>
            <person name="Henrissat B."/>
            <person name="Kilian A."/>
            <person name="Kobayashi A.K."/>
            <person name="Koopmann E."/>
            <person name="Kourmpetis Y."/>
            <person name="Kuzniar A."/>
            <person name="Lindquist E."/>
            <person name="Lombard V."/>
            <person name="Maliepaard C."/>
            <person name="Martins N."/>
            <person name="Mehrabi R."/>
            <person name="Nap J.P.H."/>
            <person name="Ponomarenko A."/>
            <person name="Rudd J.J."/>
            <person name="Salamov A."/>
            <person name="Schmutz J."/>
            <person name="Schouten H.J."/>
            <person name="Shapiro H."/>
            <person name="Stergiopoulos I."/>
            <person name="Torriani S.F.F."/>
            <person name="Tu H."/>
            <person name="de Vries R.P."/>
            <person name="Waalwijk C."/>
            <person name="Ware S.B."/>
            <person name="Wiebenga A."/>
            <person name="Zwiers L.-H."/>
            <person name="Oliver R.P."/>
            <person name="Grigoriev I.V."/>
            <person name="Kema G.H.J."/>
        </authorList>
    </citation>
    <scope>NUCLEOTIDE SEQUENCE [LARGE SCALE GENOMIC DNA]</scope>
    <source>
        <strain evidence="5">CBS 115943 / IPO323</strain>
    </source>
</reference>
<keyword evidence="2" id="KW-0539">Nucleus</keyword>
<dbReference type="HOGENOM" id="CLU_036934_1_1_1"/>
<dbReference type="GO" id="GO:0090575">
    <property type="term" value="C:RNA polymerase II transcription regulator complex"/>
    <property type="evidence" value="ECO:0007669"/>
    <property type="project" value="TreeGrafter"/>
</dbReference>
<dbReference type="OMA" id="AWLRIMQ"/>
<dbReference type="GeneID" id="13401457"/>
<dbReference type="Proteomes" id="UP000008062">
    <property type="component" value="Chromosome 13"/>
</dbReference>
<dbReference type="KEGG" id="ztr:MYCGRDRAFT_97280"/>
<dbReference type="EMBL" id="CM001208">
    <property type="protein sequence ID" value="EGP82498.1"/>
    <property type="molecule type" value="Genomic_DNA"/>
</dbReference>
<evidence type="ECO:0008006" key="6">
    <source>
        <dbReference type="Google" id="ProtNLM"/>
    </source>
</evidence>
<name>F9XPQ1_ZYMTI</name>
<comment type="subcellular location">
    <subcellularLocation>
        <location evidence="1">Nucleus</location>
    </subcellularLocation>
</comment>
<dbReference type="RefSeq" id="XP_003847522.1">
    <property type="nucleotide sequence ID" value="XM_003847474.1"/>
</dbReference>
<dbReference type="AlphaFoldDB" id="F9XPQ1"/>
<evidence type="ECO:0000313" key="4">
    <source>
        <dbReference type="EMBL" id="EGP82498.1"/>
    </source>
</evidence>
<dbReference type="GO" id="GO:0001228">
    <property type="term" value="F:DNA-binding transcription activator activity, RNA polymerase II-specific"/>
    <property type="evidence" value="ECO:0007669"/>
    <property type="project" value="TreeGrafter"/>
</dbReference>
<evidence type="ECO:0000313" key="5">
    <source>
        <dbReference type="Proteomes" id="UP000008062"/>
    </source>
</evidence>
<dbReference type="InParanoid" id="F9XPQ1"/>
<organism evidence="4 5">
    <name type="scientific">Zymoseptoria tritici (strain CBS 115943 / IPO323)</name>
    <name type="common">Speckled leaf blotch fungus</name>
    <name type="synonym">Septoria tritici</name>
    <dbReference type="NCBI Taxonomy" id="336722"/>
    <lineage>
        <taxon>Eukaryota</taxon>
        <taxon>Fungi</taxon>
        <taxon>Dikarya</taxon>
        <taxon>Ascomycota</taxon>
        <taxon>Pezizomycotina</taxon>
        <taxon>Dothideomycetes</taxon>
        <taxon>Dothideomycetidae</taxon>
        <taxon>Mycosphaerellales</taxon>
        <taxon>Mycosphaerellaceae</taxon>
        <taxon>Zymoseptoria</taxon>
    </lineage>
</organism>
<dbReference type="PANTHER" id="PTHR40621:SF6">
    <property type="entry name" value="AP-1-LIKE TRANSCRIPTION FACTOR YAP1-RELATED"/>
    <property type="match status" value="1"/>
</dbReference>
<gene>
    <name evidence="4" type="ORF">MYCGRDRAFT_97280</name>
</gene>
<feature type="region of interest" description="Disordered" evidence="3">
    <location>
        <begin position="1"/>
        <end position="32"/>
    </location>
</feature>
<evidence type="ECO:0000256" key="3">
    <source>
        <dbReference type="SAM" id="MobiDB-lite"/>
    </source>
</evidence>
<dbReference type="GO" id="GO:0000976">
    <property type="term" value="F:transcription cis-regulatory region binding"/>
    <property type="evidence" value="ECO:0007669"/>
    <property type="project" value="InterPro"/>
</dbReference>
<evidence type="ECO:0000256" key="2">
    <source>
        <dbReference type="ARBA" id="ARBA00023242"/>
    </source>
</evidence>
<dbReference type="eggNOG" id="ENOG502QZI3">
    <property type="taxonomic scope" value="Eukaryota"/>
</dbReference>
<keyword evidence="5" id="KW-1185">Reference proteome</keyword>
<sequence length="358" mass="39439">MSASSGGVGVYSETQCSPRPRRTHRERKEQYTKDLEAEVMRLKEIFVNISHERDAANRARDDAVSERNHLLEENQRLRSKLDMSASTYGTDSGYSGIPTSGLPTRTNSVCMSDEPSKISPSTSFVGCAIPDEASNKPPGHAWEESQSRCAASSWTIVDAKPATSSPSDSQPTPNATILTAPIDYDELGLDFVLTQVSSSPPISHSTNILDSSLERPCMTHLQYLTVRAHNCQVSEDYEMGGQPMEVPDDGENQHISGHALMFTAPPPSHIQENPGARYPSELPKVQREDLLKLLDLSSQLQVNEPELPPVKAWIRLMQDERFWGLSGGSGWEGRGKSGKCFKFVAVYSKAGLNEVEKF</sequence>
<protein>
    <recommendedName>
        <fullName evidence="6">BZIP domain-containing protein</fullName>
    </recommendedName>
</protein>
<evidence type="ECO:0000256" key="1">
    <source>
        <dbReference type="ARBA" id="ARBA00004123"/>
    </source>
</evidence>
<dbReference type="OrthoDB" id="2590011at2759"/>
<accession>F9XPQ1</accession>
<dbReference type="CDD" id="cd14688">
    <property type="entry name" value="bZIP_YAP"/>
    <property type="match status" value="1"/>
</dbReference>
<proteinExistence type="predicted"/>
<dbReference type="InterPro" id="IPR050936">
    <property type="entry name" value="AP-1-like"/>
</dbReference>
<dbReference type="PANTHER" id="PTHR40621">
    <property type="entry name" value="TRANSCRIPTION FACTOR KAPC-RELATED"/>
    <property type="match status" value="1"/>
</dbReference>